<keyword evidence="2" id="KW-0012">Acyltransferase</keyword>
<organism evidence="4 5">
    <name type="scientific">Barnesiella intestinihominis YIT 11860</name>
    <dbReference type="NCBI Taxonomy" id="742726"/>
    <lineage>
        <taxon>Bacteria</taxon>
        <taxon>Pseudomonadati</taxon>
        <taxon>Bacteroidota</taxon>
        <taxon>Bacteroidia</taxon>
        <taxon>Bacteroidales</taxon>
        <taxon>Barnesiellaceae</taxon>
        <taxon>Barnesiella</taxon>
    </lineage>
</organism>
<dbReference type="InterPro" id="IPR016181">
    <property type="entry name" value="Acyl_CoA_acyltransferase"/>
</dbReference>
<comment type="caution">
    <text evidence="4">The sequence shown here is derived from an EMBL/GenBank/DDBJ whole genome shotgun (WGS) entry which is preliminary data.</text>
</comment>
<dbReference type="PANTHER" id="PTHR10545">
    <property type="entry name" value="DIAMINE N-ACETYLTRANSFERASE"/>
    <property type="match status" value="1"/>
</dbReference>
<dbReference type="STRING" id="742726.HMPREF9448_00099"/>
<dbReference type="PROSITE" id="PS51186">
    <property type="entry name" value="GNAT"/>
    <property type="match status" value="1"/>
</dbReference>
<dbReference type="eggNOG" id="COG0456">
    <property type="taxonomic scope" value="Bacteria"/>
</dbReference>
<dbReference type="EMBL" id="ADLE01000001">
    <property type="protein sequence ID" value="EJZ65925.1"/>
    <property type="molecule type" value="Genomic_DNA"/>
</dbReference>
<evidence type="ECO:0000259" key="3">
    <source>
        <dbReference type="PROSITE" id="PS51186"/>
    </source>
</evidence>
<name>K0XPX9_9BACT</name>
<dbReference type="GeneID" id="77847474"/>
<dbReference type="OrthoDB" id="9805924at2"/>
<keyword evidence="1" id="KW-0808">Transferase</keyword>
<dbReference type="AlphaFoldDB" id="K0XPX9"/>
<dbReference type="PANTHER" id="PTHR10545:SF29">
    <property type="entry name" value="GH14572P-RELATED"/>
    <property type="match status" value="1"/>
</dbReference>
<evidence type="ECO:0000313" key="5">
    <source>
        <dbReference type="Proteomes" id="UP000006044"/>
    </source>
</evidence>
<dbReference type="CDD" id="cd04301">
    <property type="entry name" value="NAT_SF"/>
    <property type="match status" value="1"/>
</dbReference>
<reference evidence="4 5" key="1">
    <citation type="submission" date="2012-08" db="EMBL/GenBank/DDBJ databases">
        <title>The Genome Sequence of Barnesiella intestinihominis YIT 11860.</title>
        <authorList>
            <consortium name="The Broad Institute Genome Sequencing Platform"/>
            <person name="Earl A."/>
            <person name="Ward D."/>
            <person name="Feldgarden M."/>
            <person name="Gevers D."/>
            <person name="Morotomi M."/>
            <person name="Walker B."/>
            <person name="Young S.K."/>
            <person name="Zeng Q."/>
            <person name="Gargeya S."/>
            <person name="Fitzgerald M."/>
            <person name="Haas B."/>
            <person name="Abouelleil A."/>
            <person name="Alvarado L."/>
            <person name="Arachchi H.M."/>
            <person name="Berlin A.M."/>
            <person name="Chapman S.B."/>
            <person name="Goldberg J."/>
            <person name="Griggs A."/>
            <person name="Gujja S."/>
            <person name="Hansen M."/>
            <person name="Howarth C."/>
            <person name="Imamovic A."/>
            <person name="Larimer J."/>
            <person name="McCowen C."/>
            <person name="Montmayeur A."/>
            <person name="Murphy C."/>
            <person name="Neiman D."/>
            <person name="Pearson M."/>
            <person name="Priest M."/>
            <person name="Roberts A."/>
            <person name="Saif S."/>
            <person name="Shea T."/>
            <person name="Sisk P."/>
            <person name="Sykes S."/>
            <person name="Wortman J."/>
            <person name="Nusbaum C."/>
            <person name="Birren B."/>
        </authorList>
    </citation>
    <scope>NUCLEOTIDE SEQUENCE [LARGE SCALE GENOMIC DNA]</scope>
    <source>
        <strain evidence="4 5">YIT 11860</strain>
    </source>
</reference>
<proteinExistence type="predicted"/>
<gene>
    <name evidence="4" type="ORF">HMPREF9448_00099</name>
</gene>
<dbReference type="RefSeq" id="WP_008860729.1">
    <property type="nucleotide sequence ID" value="NZ_CAXSNY010000008.1"/>
</dbReference>
<dbReference type="GO" id="GO:0008080">
    <property type="term" value="F:N-acetyltransferase activity"/>
    <property type="evidence" value="ECO:0007669"/>
    <property type="project" value="UniProtKB-ARBA"/>
</dbReference>
<evidence type="ECO:0000256" key="2">
    <source>
        <dbReference type="ARBA" id="ARBA00023315"/>
    </source>
</evidence>
<accession>K0XPX9</accession>
<dbReference type="HOGENOM" id="CLU_013985_36_2_10"/>
<dbReference type="InterPro" id="IPR051016">
    <property type="entry name" value="Diverse_Substrate_AcTransf"/>
</dbReference>
<feature type="domain" description="N-acetyltransferase" evidence="3">
    <location>
        <begin position="1"/>
        <end position="156"/>
    </location>
</feature>
<dbReference type="InterPro" id="IPR000182">
    <property type="entry name" value="GNAT_dom"/>
</dbReference>
<evidence type="ECO:0000256" key="1">
    <source>
        <dbReference type="ARBA" id="ARBA00022679"/>
    </source>
</evidence>
<dbReference type="Proteomes" id="UP000006044">
    <property type="component" value="Unassembled WGS sequence"/>
</dbReference>
<sequence length="156" mass="17893">MIIRFAEEKDIEQINKLLVQVNSIHHRGRPDLFKSGKKKYTDEELRKIMSDCDTPVLVAADDKDRVLGYAFCIFQQHRDSHILTDIKTLYIDDLCVDEGQRGNGVGKVIYDAVVRLAKEQGCYNVTLNVWCCNESAMTFYEKCGLKPQKVGMEMIL</sequence>
<dbReference type="Pfam" id="PF00583">
    <property type="entry name" value="Acetyltransf_1"/>
    <property type="match status" value="1"/>
</dbReference>
<protein>
    <recommendedName>
        <fullName evidence="3">N-acetyltransferase domain-containing protein</fullName>
    </recommendedName>
</protein>
<evidence type="ECO:0000313" key="4">
    <source>
        <dbReference type="EMBL" id="EJZ65925.1"/>
    </source>
</evidence>
<dbReference type="Gene3D" id="3.40.630.30">
    <property type="match status" value="1"/>
</dbReference>
<keyword evidence="5" id="KW-1185">Reference proteome</keyword>
<dbReference type="SUPFAM" id="SSF55729">
    <property type="entry name" value="Acyl-CoA N-acyltransferases (Nat)"/>
    <property type="match status" value="1"/>
</dbReference>